<evidence type="ECO:0000313" key="1">
    <source>
        <dbReference type="EMBL" id="JAD46411.1"/>
    </source>
</evidence>
<name>A0A0A9A5N2_ARUDO</name>
<proteinExistence type="predicted"/>
<dbReference type="EMBL" id="GBRH01251484">
    <property type="protein sequence ID" value="JAD46411.1"/>
    <property type="molecule type" value="Transcribed_RNA"/>
</dbReference>
<sequence>MVVDGVRPSKVSSFLDLQDDGDGLNFGVVVGKVRVRLGALLLFADELEFGTTPSRGFWSGASSSSTAMAVLLSSLAAFGRWCRELSVLGLLPSTRFFTEYLERWLLNSGAARLGCYPN</sequence>
<protein>
    <submittedName>
        <fullName evidence="1">Uncharacterized protein</fullName>
    </submittedName>
</protein>
<dbReference type="AlphaFoldDB" id="A0A0A9A5N2"/>
<reference evidence="1" key="1">
    <citation type="submission" date="2014-09" db="EMBL/GenBank/DDBJ databases">
        <authorList>
            <person name="Magalhaes I.L.F."/>
            <person name="Oliveira U."/>
            <person name="Santos F.R."/>
            <person name="Vidigal T.H.D.A."/>
            <person name="Brescovit A.D."/>
            <person name="Santos A.J."/>
        </authorList>
    </citation>
    <scope>NUCLEOTIDE SEQUENCE</scope>
    <source>
        <tissue evidence="1">Shoot tissue taken approximately 20 cm above the soil surface</tissue>
    </source>
</reference>
<organism evidence="1">
    <name type="scientific">Arundo donax</name>
    <name type="common">Giant reed</name>
    <name type="synonym">Donax arundinaceus</name>
    <dbReference type="NCBI Taxonomy" id="35708"/>
    <lineage>
        <taxon>Eukaryota</taxon>
        <taxon>Viridiplantae</taxon>
        <taxon>Streptophyta</taxon>
        <taxon>Embryophyta</taxon>
        <taxon>Tracheophyta</taxon>
        <taxon>Spermatophyta</taxon>
        <taxon>Magnoliopsida</taxon>
        <taxon>Liliopsida</taxon>
        <taxon>Poales</taxon>
        <taxon>Poaceae</taxon>
        <taxon>PACMAD clade</taxon>
        <taxon>Arundinoideae</taxon>
        <taxon>Arundineae</taxon>
        <taxon>Arundo</taxon>
    </lineage>
</organism>
<reference evidence="1" key="2">
    <citation type="journal article" date="2015" name="Data Brief">
        <title>Shoot transcriptome of the giant reed, Arundo donax.</title>
        <authorList>
            <person name="Barrero R.A."/>
            <person name="Guerrero F.D."/>
            <person name="Moolhuijzen P."/>
            <person name="Goolsby J.A."/>
            <person name="Tidwell J."/>
            <person name="Bellgard S.E."/>
            <person name="Bellgard M.I."/>
        </authorList>
    </citation>
    <scope>NUCLEOTIDE SEQUENCE</scope>
    <source>
        <tissue evidence="1">Shoot tissue taken approximately 20 cm above the soil surface</tissue>
    </source>
</reference>
<accession>A0A0A9A5N2</accession>